<dbReference type="EMBL" id="FNKQ01000001">
    <property type="protein sequence ID" value="SDQ04583.1"/>
    <property type="molecule type" value="Genomic_DNA"/>
</dbReference>
<name>A0A1H0XP21_9EURY</name>
<proteinExistence type="predicted"/>
<reference evidence="2" key="2">
    <citation type="submission" date="2016-10" db="EMBL/GenBank/DDBJ databases">
        <authorList>
            <person name="de Groot N.N."/>
        </authorList>
    </citation>
    <scope>NUCLEOTIDE SEQUENCE [LARGE SCALE GENOMIC DNA]</scope>
    <source>
        <strain evidence="2">CGMCC 1.12397</strain>
    </source>
</reference>
<gene>
    <name evidence="1" type="ORF">DWB78_09730</name>
    <name evidence="2" type="ORF">SAMN05216278_0048</name>
</gene>
<dbReference type="AlphaFoldDB" id="A0A1H0XP21"/>
<evidence type="ECO:0000313" key="1">
    <source>
        <dbReference type="EMBL" id="RDI71978.1"/>
    </source>
</evidence>
<dbReference type="Proteomes" id="UP000255421">
    <property type="component" value="Unassembled WGS sequence"/>
</dbReference>
<reference evidence="3" key="1">
    <citation type="submission" date="2016-10" db="EMBL/GenBank/DDBJ databases">
        <authorList>
            <person name="Varghese N."/>
            <person name="Submissions S."/>
        </authorList>
    </citation>
    <scope>NUCLEOTIDE SEQUENCE [LARGE SCALE GENOMIC DNA]</scope>
    <source>
        <strain evidence="3">CGMCC 1.12397</strain>
    </source>
</reference>
<evidence type="ECO:0000313" key="2">
    <source>
        <dbReference type="EMBL" id="SDQ04583.1"/>
    </source>
</evidence>
<reference evidence="1 4" key="3">
    <citation type="submission" date="2018-07" db="EMBL/GenBank/DDBJ databases">
        <title>Genome sequence of extremly halophilic archaeon Halopelagius longus strain BC12-B1.</title>
        <authorList>
            <person name="Zhang X."/>
        </authorList>
    </citation>
    <scope>NUCLEOTIDE SEQUENCE [LARGE SCALE GENOMIC DNA]</scope>
    <source>
        <strain evidence="1 4">BC12-B1</strain>
    </source>
</reference>
<accession>A0A1H0XP21</accession>
<keyword evidence="4" id="KW-1185">Reference proteome</keyword>
<protein>
    <submittedName>
        <fullName evidence="2">Uncharacterized protein</fullName>
    </submittedName>
</protein>
<evidence type="ECO:0000313" key="3">
    <source>
        <dbReference type="Proteomes" id="UP000199289"/>
    </source>
</evidence>
<evidence type="ECO:0000313" key="4">
    <source>
        <dbReference type="Proteomes" id="UP000255421"/>
    </source>
</evidence>
<sequence>MSLQELPMDTAFAILAAADQRKAYKSGEDLVVGLGNRVERGEEYLVLEPEERDQLNGATSLKDREVATLYRMG</sequence>
<dbReference type="RefSeq" id="WP_092531343.1">
    <property type="nucleotide sequence ID" value="NZ_FNKQ01000001.1"/>
</dbReference>
<organism evidence="2 3">
    <name type="scientific">Halopelagius longus</name>
    <dbReference type="NCBI Taxonomy" id="1236180"/>
    <lineage>
        <taxon>Archaea</taxon>
        <taxon>Methanobacteriati</taxon>
        <taxon>Methanobacteriota</taxon>
        <taxon>Stenosarchaea group</taxon>
        <taxon>Halobacteria</taxon>
        <taxon>Halobacteriales</taxon>
        <taxon>Haloferacaceae</taxon>
    </lineage>
</organism>
<dbReference type="EMBL" id="QQST01000001">
    <property type="protein sequence ID" value="RDI71978.1"/>
    <property type="molecule type" value="Genomic_DNA"/>
</dbReference>
<dbReference type="Proteomes" id="UP000199289">
    <property type="component" value="Unassembled WGS sequence"/>
</dbReference>